<dbReference type="InterPro" id="IPR027417">
    <property type="entry name" value="P-loop_NTPase"/>
</dbReference>
<evidence type="ECO:0000313" key="2">
    <source>
        <dbReference type="Proteomes" id="UP000826651"/>
    </source>
</evidence>
<gene>
    <name evidence="1" type="primary">brxD</name>
    <name evidence="1" type="ORF">KCQ71_04520</name>
</gene>
<dbReference type="RefSeq" id="WP_223403311.1">
    <property type="nucleotide sequence ID" value="NZ_JAGSHT010000004.1"/>
</dbReference>
<dbReference type="Proteomes" id="UP000826651">
    <property type="component" value="Unassembled WGS sequence"/>
</dbReference>
<keyword evidence="2" id="KW-1185">Reference proteome</keyword>
<dbReference type="SUPFAM" id="SSF52540">
    <property type="entry name" value="P-loop containing nucleoside triphosphate hydrolases"/>
    <property type="match status" value="1"/>
</dbReference>
<dbReference type="InterPro" id="IPR021228">
    <property type="entry name" value="BrxD"/>
</dbReference>
<comment type="caution">
    <text evidence="1">The sequence shown here is derived from an EMBL/GenBank/DDBJ whole genome shotgun (WGS) entry which is preliminary data.</text>
</comment>
<dbReference type="Pfam" id="PF10923">
    <property type="entry name" value="BrxC_BrxD"/>
    <property type="match status" value="1"/>
</dbReference>
<sequence>MNVSPRRRRDIIDAVRRGTVPQRGLDLMAVRLDRFEVTVDEELESVAGGGAQMKAIRGEYGSGKTFFARWLTERAKDRGFATAEIQISETETPLHRLETVYRRIVESLTTAEAAPSALREVVDGWFHILRTDVIESGAPASDETSVQSGVEALLETRLAAVSKTAPSFATALRGYRVAMIAGDVAQAEGLLAWLGGQPNVAASVRRGAGLRGELDHFGALGFLQGLLTVLRDSDYAGLVVVLDEVETLQRVRSDVREKSLNALRQLLDEIDSGRFPGLYLLITGTPAFYDGQQGMRRLPPLAQRLATDFTADARFDNPRAPQIRLTGFTQDSLLELGSRVRDLYASGADAGGRVLDLVDDGYVATLADAVAGELGGKVGVAPRLFLRKLVDVMDRVDQFEEFRPRRDYALTVDPGELHETETEARNLGAVRGPRAVAASVDDVDLGL</sequence>
<organism evidence="1 2">
    <name type="scientific">Occultella gossypii</name>
    <dbReference type="NCBI Taxonomy" id="2800820"/>
    <lineage>
        <taxon>Bacteria</taxon>
        <taxon>Bacillati</taxon>
        <taxon>Actinomycetota</taxon>
        <taxon>Actinomycetes</taxon>
        <taxon>Micrococcales</taxon>
        <taxon>Ruaniaceae</taxon>
        <taxon>Occultella</taxon>
    </lineage>
</organism>
<reference evidence="1 2" key="1">
    <citation type="submission" date="2021-04" db="EMBL/GenBank/DDBJ databases">
        <title>Ruania sp. nov., isolated from sandy soil of mangrove forest.</title>
        <authorList>
            <person name="Ge X."/>
            <person name="Huang R."/>
            <person name="Liu W."/>
        </authorList>
    </citation>
    <scope>NUCLEOTIDE SEQUENCE [LARGE SCALE GENOMIC DNA]</scope>
    <source>
        <strain evidence="1 2">N2-46</strain>
    </source>
</reference>
<keyword evidence="1" id="KW-0547">Nucleotide-binding</keyword>
<proteinExistence type="predicted"/>
<keyword evidence="1" id="KW-0067">ATP-binding</keyword>
<protein>
    <submittedName>
        <fullName evidence="1">BREX system ATP-binding protein BrxD</fullName>
    </submittedName>
</protein>
<evidence type="ECO:0000313" key="1">
    <source>
        <dbReference type="EMBL" id="MBZ2195403.1"/>
    </source>
</evidence>
<name>A0ABS7S6A8_9MICO</name>
<dbReference type="EMBL" id="JAGSHT010000004">
    <property type="protein sequence ID" value="MBZ2195403.1"/>
    <property type="molecule type" value="Genomic_DNA"/>
</dbReference>
<dbReference type="NCBIfam" id="NF033438">
    <property type="entry name" value="BREX_BrxD"/>
    <property type="match status" value="1"/>
</dbReference>
<accession>A0ABS7S6A8</accession>
<dbReference type="GO" id="GO:0005524">
    <property type="term" value="F:ATP binding"/>
    <property type="evidence" value="ECO:0007669"/>
    <property type="project" value="UniProtKB-KW"/>
</dbReference>